<dbReference type="InterPro" id="IPR028974">
    <property type="entry name" value="TSP_type-3_rpt"/>
</dbReference>
<evidence type="ECO:0000256" key="2">
    <source>
        <dbReference type="ARBA" id="ARBA00023136"/>
    </source>
</evidence>
<protein>
    <submittedName>
        <fullName evidence="8">OmpA family protein</fullName>
    </submittedName>
</protein>
<dbReference type="PANTHER" id="PTHR30329">
    <property type="entry name" value="STATOR ELEMENT OF FLAGELLAR MOTOR COMPLEX"/>
    <property type="match status" value="1"/>
</dbReference>
<keyword evidence="6" id="KW-0732">Signal</keyword>
<gene>
    <name evidence="8" type="ORF">GF068_05065</name>
</gene>
<evidence type="ECO:0000256" key="5">
    <source>
        <dbReference type="SAM" id="MobiDB-lite"/>
    </source>
</evidence>
<dbReference type="Gene3D" id="3.30.1330.60">
    <property type="entry name" value="OmpA-like domain"/>
    <property type="match status" value="1"/>
</dbReference>
<proteinExistence type="predicted"/>
<dbReference type="SUPFAM" id="SSF103647">
    <property type="entry name" value="TSP type-3 repeat"/>
    <property type="match status" value="1"/>
</dbReference>
<feature type="compositionally biased region" description="Basic and acidic residues" evidence="5">
    <location>
        <begin position="419"/>
        <end position="438"/>
    </location>
</feature>
<dbReference type="CDD" id="cd07185">
    <property type="entry name" value="OmpA_C-like"/>
    <property type="match status" value="1"/>
</dbReference>
<dbReference type="PROSITE" id="PS51123">
    <property type="entry name" value="OMPA_2"/>
    <property type="match status" value="1"/>
</dbReference>
<keyword evidence="3" id="KW-0998">Cell outer membrane</keyword>
<dbReference type="EMBL" id="WJIE01000001">
    <property type="protein sequence ID" value="MRG91295.1"/>
    <property type="molecule type" value="Genomic_DNA"/>
</dbReference>
<evidence type="ECO:0000256" key="1">
    <source>
        <dbReference type="ARBA" id="ARBA00004442"/>
    </source>
</evidence>
<accession>A0A6N7PMI0</accession>
<dbReference type="InterPro" id="IPR006690">
    <property type="entry name" value="OMPA-like_CS"/>
</dbReference>
<dbReference type="OrthoDB" id="9805566at2"/>
<evidence type="ECO:0000256" key="6">
    <source>
        <dbReference type="SAM" id="SignalP"/>
    </source>
</evidence>
<dbReference type="InterPro" id="IPR036737">
    <property type="entry name" value="OmpA-like_sf"/>
</dbReference>
<dbReference type="AlphaFoldDB" id="A0A6N7PMI0"/>
<evidence type="ECO:0000313" key="9">
    <source>
        <dbReference type="Proteomes" id="UP000440224"/>
    </source>
</evidence>
<comment type="subcellular location">
    <subcellularLocation>
        <location evidence="1">Cell outer membrane</location>
    </subcellularLocation>
</comment>
<dbReference type="Gene3D" id="4.10.1080.10">
    <property type="entry name" value="TSP type-3 repeat"/>
    <property type="match status" value="1"/>
</dbReference>
<dbReference type="PROSITE" id="PS01068">
    <property type="entry name" value="OMPA_1"/>
    <property type="match status" value="1"/>
</dbReference>
<dbReference type="PRINTS" id="PR01023">
    <property type="entry name" value="NAFLGMOTY"/>
</dbReference>
<keyword evidence="2 4" id="KW-0472">Membrane</keyword>
<dbReference type="GO" id="GO:0009279">
    <property type="term" value="C:cell outer membrane"/>
    <property type="evidence" value="ECO:0007669"/>
    <property type="project" value="UniProtKB-SubCell"/>
</dbReference>
<feature type="domain" description="OmpA-like" evidence="7">
    <location>
        <begin position="447"/>
        <end position="566"/>
    </location>
</feature>
<evidence type="ECO:0000256" key="4">
    <source>
        <dbReference type="PROSITE-ProRule" id="PRU00473"/>
    </source>
</evidence>
<dbReference type="SUPFAM" id="SSF103088">
    <property type="entry name" value="OmpA-like"/>
    <property type="match status" value="1"/>
</dbReference>
<organism evidence="8 9">
    <name type="scientific">Polyangium spumosum</name>
    <dbReference type="NCBI Taxonomy" id="889282"/>
    <lineage>
        <taxon>Bacteria</taxon>
        <taxon>Pseudomonadati</taxon>
        <taxon>Myxococcota</taxon>
        <taxon>Polyangia</taxon>
        <taxon>Polyangiales</taxon>
        <taxon>Polyangiaceae</taxon>
        <taxon>Polyangium</taxon>
    </lineage>
</organism>
<feature type="compositionally biased region" description="Acidic residues" evidence="5">
    <location>
        <begin position="407"/>
        <end position="418"/>
    </location>
</feature>
<feature type="chain" id="PRO_5026657465" evidence="6">
    <location>
        <begin position="38"/>
        <end position="570"/>
    </location>
</feature>
<dbReference type="PRINTS" id="PR01021">
    <property type="entry name" value="OMPADOMAIN"/>
</dbReference>
<evidence type="ECO:0000313" key="8">
    <source>
        <dbReference type="EMBL" id="MRG91295.1"/>
    </source>
</evidence>
<feature type="signal peptide" evidence="6">
    <location>
        <begin position="1"/>
        <end position="37"/>
    </location>
</feature>
<dbReference type="InterPro" id="IPR006664">
    <property type="entry name" value="OMP_bac"/>
</dbReference>
<dbReference type="GO" id="GO:0005509">
    <property type="term" value="F:calcium ion binding"/>
    <property type="evidence" value="ECO:0007669"/>
    <property type="project" value="InterPro"/>
</dbReference>
<evidence type="ECO:0000256" key="3">
    <source>
        <dbReference type="ARBA" id="ARBA00023237"/>
    </source>
</evidence>
<dbReference type="Pfam" id="PF00691">
    <property type="entry name" value="OmpA"/>
    <property type="match status" value="1"/>
</dbReference>
<sequence length="570" mass="61716">MVRRTSGPARWAKRAAKTLLPGATLASTLLLPAYARAQDKTFYLDRLQIGGAPADGLGVWRPEIGQTRLYGQFGLGFSLNPLRVDNHVDNLDKADRLQGPPVASQLTGYLTAGAEILERGAVQVSLPLALYQGGNPTGNAAVGLDQNVNMQAFAPMDLRLDGRFLVFRTEDRSFKLGVRGSVFLPTGDEFSFAGDKETWANIGIATEYDAKKFVVALNAGFSIRPTAKLHELTVGRELTYGLGGYVPLMQDRLRIGAEIFGSVGMLPETLGELDAAPLEWSVSGRMSLDAKKVSWAGLSVGSRLTGGYAPDLRIVAVVGGAFGLKDTEVGAGAARYQFRDDVDTDKDGFPDLVDMCPVDKEDKAPPNPDDGCPTMADRDRDGIPDNVDKCPDVPEDKDGIDDRDGCPEDDADQDTVPDAEDKCPKEPGMRGDDPEKEGCPQFVRRITGSSEIQITKQVEFEFDSNVILPKSYPILDEVVRLLRANPEIKLVSVEGHTDDVGKPEYNDKLSAARAAAVRDYLINKGGIAANRLESKGFGARKPIAPNTTPEGQARNRRVEFHIVTQAIEGR</sequence>
<feature type="compositionally biased region" description="Basic and acidic residues" evidence="5">
    <location>
        <begin position="376"/>
        <end position="406"/>
    </location>
</feature>
<reference evidence="8 9" key="1">
    <citation type="submission" date="2019-10" db="EMBL/GenBank/DDBJ databases">
        <title>A soil myxobacterium in the family Polyangiaceae.</title>
        <authorList>
            <person name="Li Y."/>
            <person name="Wang J."/>
        </authorList>
    </citation>
    <scope>NUCLEOTIDE SEQUENCE [LARGE SCALE GENOMIC DNA]</scope>
    <source>
        <strain evidence="8 9">DSM 14734</strain>
    </source>
</reference>
<comment type="caution">
    <text evidence="8">The sequence shown here is derived from an EMBL/GenBank/DDBJ whole genome shotgun (WGS) entry which is preliminary data.</text>
</comment>
<evidence type="ECO:0000259" key="7">
    <source>
        <dbReference type="PROSITE" id="PS51123"/>
    </source>
</evidence>
<feature type="region of interest" description="Disordered" evidence="5">
    <location>
        <begin position="341"/>
        <end position="439"/>
    </location>
</feature>
<dbReference type="InterPro" id="IPR050330">
    <property type="entry name" value="Bact_OuterMem_StrucFunc"/>
</dbReference>
<dbReference type="PANTHER" id="PTHR30329:SF21">
    <property type="entry name" value="LIPOPROTEIN YIAD-RELATED"/>
    <property type="match status" value="1"/>
</dbReference>
<dbReference type="Proteomes" id="UP000440224">
    <property type="component" value="Unassembled WGS sequence"/>
</dbReference>
<dbReference type="InterPro" id="IPR006665">
    <property type="entry name" value="OmpA-like"/>
</dbReference>
<name>A0A6N7PMI0_9BACT</name>
<keyword evidence="9" id="KW-1185">Reference proteome</keyword>